<dbReference type="InterPro" id="IPR002933">
    <property type="entry name" value="Peptidase_M20"/>
</dbReference>
<keyword evidence="2" id="KW-0479">Metal-binding</keyword>
<dbReference type="SUPFAM" id="SSF53187">
    <property type="entry name" value="Zn-dependent exopeptidases"/>
    <property type="match status" value="1"/>
</dbReference>
<dbReference type="InterPro" id="IPR001261">
    <property type="entry name" value="ArgE/DapE_CS"/>
</dbReference>
<protein>
    <submittedName>
        <fullName evidence="5">M20/M25/M40 family metallo-hydrolase</fullName>
    </submittedName>
</protein>
<dbReference type="InterPro" id="IPR036264">
    <property type="entry name" value="Bact_exopeptidase_dim_dom"/>
</dbReference>
<dbReference type="SUPFAM" id="SSF55031">
    <property type="entry name" value="Bacterial exopeptidase dimerisation domain"/>
    <property type="match status" value="1"/>
</dbReference>
<evidence type="ECO:0000256" key="2">
    <source>
        <dbReference type="ARBA" id="ARBA00022723"/>
    </source>
</evidence>
<sequence length="445" mass="47498">MGGPTSVKPLEQKFEQRLDRDWPAITAALRRLIAVPSVEGPAAPSAPFGVNPRQALTTGLEIAQEAGLTTGLAGDAVGWGEYRSPAAATDDYVGIVGHLDVVAAGSGWHTPPFELTITPTQFLGRGVLDNKGPWLSALWALRWLAEDGAPLKRPVRVLAGSNEESGSQDIPKYLAEQPAPIWGYTPDGKYPVVYGERGILRGAITWPIDTAVLGPQFAISGEFSPAIVPDRAALTFPDGHQEHFHGKKAPSNAPELGDNVLDHLTAAGTQLPGGAGDLFQWYQAHFAGAFAGEHANIRFTDPVSGALQLTPYRIALSGDHLTLAFSIRYPLNTTEDEIVSNLRGLLPAGAALTVTSRMAPVKHDPHSPFIQALAKVYTDITGTDGSPVTTTGATYARSMPNIVAFGPSFPGQKGIAHKEDEWLNISDFRRMLVINYLSIQALANL</sequence>
<dbReference type="EMBL" id="CP045143">
    <property type="protein sequence ID" value="QFR24333.1"/>
    <property type="molecule type" value="Genomic_DNA"/>
</dbReference>
<accession>A0A5P8M784</accession>
<organism evidence="5 6">
    <name type="scientific">Schleiferilactobacillus harbinensis</name>
    <dbReference type="NCBI Taxonomy" id="304207"/>
    <lineage>
        <taxon>Bacteria</taxon>
        <taxon>Bacillati</taxon>
        <taxon>Bacillota</taxon>
        <taxon>Bacilli</taxon>
        <taxon>Lactobacillales</taxon>
        <taxon>Lactobacillaceae</taxon>
        <taxon>Schleiferilactobacillus</taxon>
    </lineage>
</organism>
<evidence type="ECO:0000256" key="3">
    <source>
        <dbReference type="ARBA" id="ARBA00022801"/>
    </source>
</evidence>
<dbReference type="PANTHER" id="PTHR43808:SF31">
    <property type="entry name" value="N-ACETYL-L-CITRULLINE DEACETYLASE"/>
    <property type="match status" value="1"/>
</dbReference>
<dbReference type="Gene3D" id="3.40.630.10">
    <property type="entry name" value="Zn peptidases"/>
    <property type="match status" value="2"/>
</dbReference>
<dbReference type="InterPro" id="IPR050072">
    <property type="entry name" value="Peptidase_M20A"/>
</dbReference>
<reference evidence="5 6" key="1">
    <citation type="submission" date="2019-10" db="EMBL/GenBank/DDBJ databases">
        <title>The completed genome of Lactobacillus harbinensis M1.</title>
        <authorList>
            <person name="Zheng Y."/>
        </authorList>
    </citation>
    <scope>NUCLEOTIDE SEQUENCE [LARGE SCALE GENOMIC DNA]</scope>
    <source>
        <strain evidence="5 6">M1</strain>
    </source>
</reference>
<evidence type="ECO:0000313" key="5">
    <source>
        <dbReference type="EMBL" id="QFR24333.1"/>
    </source>
</evidence>
<name>A0A5P8M784_9LACO</name>
<evidence type="ECO:0000256" key="4">
    <source>
        <dbReference type="ARBA" id="ARBA00022833"/>
    </source>
</evidence>
<gene>
    <name evidence="5" type="ORF">D1010_13635</name>
</gene>
<dbReference type="Pfam" id="PF01546">
    <property type="entry name" value="Peptidase_M20"/>
    <property type="match status" value="1"/>
</dbReference>
<dbReference type="Proteomes" id="UP000326779">
    <property type="component" value="Chromosome"/>
</dbReference>
<dbReference type="GO" id="GO:0046872">
    <property type="term" value="F:metal ion binding"/>
    <property type="evidence" value="ECO:0007669"/>
    <property type="project" value="UniProtKB-KW"/>
</dbReference>
<evidence type="ECO:0000313" key="6">
    <source>
        <dbReference type="Proteomes" id="UP000326779"/>
    </source>
</evidence>
<dbReference type="PANTHER" id="PTHR43808">
    <property type="entry name" value="ACETYLORNITHINE DEACETYLASE"/>
    <property type="match status" value="1"/>
</dbReference>
<dbReference type="PROSITE" id="PS00758">
    <property type="entry name" value="ARGE_DAPE_CPG2_1"/>
    <property type="match status" value="1"/>
</dbReference>
<dbReference type="KEGG" id="lhb:D1010_13635"/>
<keyword evidence="3 5" id="KW-0378">Hydrolase</keyword>
<comment type="cofactor">
    <cofactor evidence="1">
        <name>Zn(2+)</name>
        <dbReference type="ChEBI" id="CHEBI:29105"/>
    </cofactor>
</comment>
<dbReference type="GO" id="GO:0006526">
    <property type="term" value="P:L-arginine biosynthetic process"/>
    <property type="evidence" value="ECO:0007669"/>
    <property type="project" value="TreeGrafter"/>
</dbReference>
<proteinExistence type="predicted"/>
<keyword evidence="4" id="KW-0862">Zinc</keyword>
<dbReference type="GO" id="GO:0008777">
    <property type="term" value="F:acetylornithine deacetylase activity"/>
    <property type="evidence" value="ECO:0007669"/>
    <property type="project" value="TreeGrafter"/>
</dbReference>
<dbReference type="AlphaFoldDB" id="A0A5P8M784"/>
<evidence type="ECO:0000256" key="1">
    <source>
        <dbReference type="ARBA" id="ARBA00001947"/>
    </source>
</evidence>